<dbReference type="Gene3D" id="3.30.559.10">
    <property type="entry name" value="Chloramphenicol acetyltransferase-like domain"/>
    <property type="match status" value="2"/>
</dbReference>
<proteinExistence type="inferred from homology"/>
<evidence type="ECO:0000256" key="1">
    <source>
        <dbReference type="ARBA" id="ARBA00009861"/>
    </source>
</evidence>
<protein>
    <submittedName>
        <fullName evidence="4">Uncharacterized protein</fullName>
    </submittedName>
</protein>
<dbReference type="InterPro" id="IPR023213">
    <property type="entry name" value="CAT-like_dom_sf"/>
</dbReference>
<dbReference type="PANTHER" id="PTHR31623:SF79">
    <property type="entry name" value="SALUTARIDINOL 7-O-ACETYLTRANSFERASE"/>
    <property type="match status" value="1"/>
</dbReference>
<evidence type="ECO:0000256" key="3">
    <source>
        <dbReference type="ARBA" id="ARBA00023315"/>
    </source>
</evidence>
<evidence type="ECO:0000313" key="4">
    <source>
        <dbReference type="EMBL" id="KAK7292974.1"/>
    </source>
</evidence>
<dbReference type="Pfam" id="PF02458">
    <property type="entry name" value="Transferase"/>
    <property type="match status" value="1"/>
</dbReference>
<sequence>MEAKPVILSRKTIKPSSPTPPHLKYYQRSFLDQLSVNTYVPVIMFYSASDVTSHSTSISSLSEKLKSSLSDVLTLYYPLCGRLKGNDIIECNDAGVLYTEAKVPISLNEILQNPQNKVLQQFLPFDQYEPGKECYINNEEEPVMLGVQVNELNCGALAIGLTISHAIVDGITFASFLKAWVSIANGNIDKVTKPIMDAYKVFPPTKFKFSIPLKRGDEETIVGTRLVFDEESLCRLKAEFHGFNPTRVEALTALIWKSFMEMAKSSVSDDEQKVVGSFISLAVNIRRYLEPPLPEHCIGNIHHGAITSIVDLKLAQEIPLKDLALMIKDAIRRVVDNDVKELVDGEGGFDMAVNTIKNIMSLLSMGNKWFVFTSWTGFNLYEADFGWGKPTWVCTFNTTIKNTVIFLPSKSGKGIEAMITLTGEDTEKFECLPEILQYARVSRL</sequence>
<evidence type="ECO:0000313" key="5">
    <source>
        <dbReference type="Proteomes" id="UP001359559"/>
    </source>
</evidence>
<name>A0AAN9J956_CLITE</name>
<dbReference type="EMBL" id="JAYKXN010000004">
    <property type="protein sequence ID" value="KAK7292974.1"/>
    <property type="molecule type" value="Genomic_DNA"/>
</dbReference>
<accession>A0AAN9J956</accession>
<organism evidence="4 5">
    <name type="scientific">Clitoria ternatea</name>
    <name type="common">Butterfly pea</name>
    <dbReference type="NCBI Taxonomy" id="43366"/>
    <lineage>
        <taxon>Eukaryota</taxon>
        <taxon>Viridiplantae</taxon>
        <taxon>Streptophyta</taxon>
        <taxon>Embryophyta</taxon>
        <taxon>Tracheophyta</taxon>
        <taxon>Spermatophyta</taxon>
        <taxon>Magnoliopsida</taxon>
        <taxon>eudicotyledons</taxon>
        <taxon>Gunneridae</taxon>
        <taxon>Pentapetalae</taxon>
        <taxon>rosids</taxon>
        <taxon>fabids</taxon>
        <taxon>Fabales</taxon>
        <taxon>Fabaceae</taxon>
        <taxon>Papilionoideae</taxon>
        <taxon>50 kb inversion clade</taxon>
        <taxon>NPAAA clade</taxon>
        <taxon>indigoferoid/millettioid clade</taxon>
        <taxon>Phaseoleae</taxon>
        <taxon>Clitoria</taxon>
    </lineage>
</organism>
<comment type="similarity">
    <text evidence="1">Belongs to the plant acyltransferase family.</text>
</comment>
<keyword evidence="2" id="KW-0808">Transferase</keyword>
<evidence type="ECO:0000256" key="2">
    <source>
        <dbReference type="ARBA" id="ARBA00022679"/>
    </source>
</evidence>
<reference evidence="4 5" key="1">
    <citation type="submission" date="2024-01" db="EMBL/GenBank/DDBJ databases">
        <title>The genomes of 5 underutilized Papilionoideae crops provide insights into root nodulation and disease resistance.</title>
        <authorList>
            <person name="Yuan L."/>
        </authorList>
    </citation>
    <scope>NUCLEOTIDE SEQUENCE [LARGE SCALE GENOMIC DNA]</scope>
    <source>
        <strain evidence="4">LY-2023</strain>
        <tissue evidence="4">Leaf</tissue>
    </source>
</reference>
<dbReference type="PANTHER" id="PTHR31623">
    <property type="entry name" value="F21J9.9"/>
    <property type="match status" value="1"/>
</dbReference>
<keyword evidence="5" id="KW-1185">Reference proteome</keyword>
<dbReference type="Proteomes" id="UP001359559">
    <property type="component" value="Unassembled WGS sequence"/>
</dbReference>
<dbReference type="AlphaFoldDB" id="A0AAN9J956"/>
<dbReference type="GO" id="GO:0016746">
    <property type="term" value="F:acyltransferase activity"/>
    <property type="evidence" value="ECO:0007669"/>
    <property type="project" value="UniProtKB-KW"/>
</dbReference>
<comment type="caution">
    <text evidence="4">The sequence shown here is derived from an EMBL/GenBank/DDBJ whole genome shotgun (WGS) entry which is preliminary data.</text>
</comment>
<gene>
    <name evidence="4" type="ORF">RJT34_15833</name>
</gene>
<keyword evidence="3" id="KW-0012">Acyltransferase</keyword>